<evidence type="ECO:0000313" key="5">
    <source>
        <dbReference type="Proteomes" id="UP001317742"/>
    </source>
</evidence>
<keyword evidence="1 2" id="KW-0732">Signal</keyword>
<dbReference type="InterPro" id="IPR027385">
    <property type="entry name" value="Beta-barrel_OMP"/>
</dbReference>
<evidence type="ECO:0000259" key="3">
    <source>
        <dbReference type="Pfam" id="PF13505"/>
    </source>
</evidence>
<dbReference type="Gene3D" id="2.40.160.20">
    <property type="match status" value="1"/>
</dbReference>
<evidence type="ECO:0000256" key="1">
    <source>
        <dbReference type="ARBA" id="ARBA00022729"/>
    </source>
</evidence>
<evidence type="ECO:0000313" key="4">
    <source>
        <dbReference type="EMBL" id="BDQ35938.1"/>
    </source>
</evidence>
<gene>
    <name evidence="4" type="ORF">SYK_02980</name>
</gene>
<protein>
    <recommendedName>
        <fullName evidence="3">Outer membrane protein beta-barrel domain-containing protein</fullName>
    </recommendedName>
</protein>
<sequence length="215" mass="23576">MKRLLLVCLFLFLFSSLALAGGHKQDRPYVGLIIAGQYLMDTDLSSNDGLTDAILKSADAKMQFKDFGYGVAGTAGYKWASGFRLEGELNYFKSDLDKVKGNGGSIDVDGSINMKALMVNALWEFENKTPWFSYLGLGAGYGWSKGTIEGGGDKVSKSCSIPLVQPILGVGYNLTDNVSLGLDYKFVMGLQKLDYQDLKGEYRAHRLGLGLRYNF</sequence>
<dbReference type="EMBL" id="AP026709">
    <property type="protein sequence ID" value="BDQ35938.1"/>
    <property type="molecule type" value="Genomic_DNA"/>
</dbReference>
<accession>A0ABN6S1I2</accession>
<keyword evidence="5" id="KW-1185">Reference proteome</keyword>
<name>A0ABN6S1I2_9BACT</name>
<feature type="domain" description="Outer membrane protein beta-barrel" evidence="3">
    <location>
        <begin position="7"/>
        <end position="215"/>
    </location>
</feature>
<dbReference type="RefSeq" id="WP_281761867.1">
    <property type="nucleotide sequence ID" value="NZ_AP026709.1"/>
</dbReference>
<organism evidence="4 5">
    <name type="scientific">Pseudodesulfovibrio nedwellii</name>
    <dbReference type="NCBI Taxonomy" id="2973072"/>
    <lineage>
        <taxon>Bacteria</taxon>
        <taxon>Pseudomonadati</taxon>
        <taxon>Thermodesulfobacteriota</taxon>
        <taxon>Desulfovibrionia</taxon>
        <taxon>Desulfovibrionales</taxon>
        <taxon>Desulfovibrionaceae</taxon>
    </lineage>
</organism>
<dbReference type="InterPro" id="IPR011250">
    <property type="entry name" value="OMP/PagP_B-barrel"/>
</dbReference>
<feature type="chain" id="PRO_5046058651" description="Outer membrane protein beta-barrel domain-containing protein" evidence="2">
    <location>
        <begin position="21"/>
        <end position="215"/>
    </location>
</feature>
<dbReference type="SUPFAM" id="SSF56925">
    <property type="entry name" value="OMPA-like"/>
    <property type="match status" value="1"/>
</dbReference>
<feature type="signal peptide" evidence="2">
    <location>
        <begin position="1"/>
        <end position="20"/>
    </location>
</feature>
<dbReference type="Proteomes" id="UP001317742">
    <property type="component" value="Chromosome"/>
</dbReference>
<reference evidence="4 5" key="1">
    <citation type="submission" date="2022-08" db="EMBL/GenBank/DDBJ databases">
        <title>Genome Sequence of the sulphate-reducing bacterium, Pseudodesulfovibrio sp. SYK.</title>
        <authorList>
            <person name="Kondo R."/>
            <person name="Kataoka T."/>
        </authorList>
    </citation>
    <scope>NUCLEOTIDE SEQUENCE [LARGE SCALE GENOMIC DNA]</scope>
    <source>
        <strain evidence="4 5">SYK</strain>
    </source>
</reference>
<proteinExistence type="predicted"/>
<evidence type="ECO:0000256" key="2">
    <source>
        <dbReference type="SAM" id="SignalP"/>
    </source>
</evidence>
<dbReference type="Pfam" id="PF13505">
    <property type="entry name" value="OMP_b-brl"/>
    <property type="match status" value="1"/>
</dbReference>